<dbReference type="PANTHER" id="PTHR45689">
    <property type="entry name" value="I[[H]] CHANNEL, ISOFORM E"/>
    <property type="match status" value="1"/>
</dbReference>
<accession>A0A154P634</accession>
<evidence type="ECO:0000256" key="2">
    <source>
        <dbReference type="SAM" id="Phobius"/>
    </source>
</evidence>
<keyword evidence="2" id="KW-1133">Transmembrane helix</keyword>
<evidence type="ECO:0000259" key="3">
    <source>
        <dbReference type="PROSITE" id="PS50042"/>
    </source>
</evidence>
<dbReference type="GO" id="GO:0003254">
    <property type="term" value="P:regulation of membrane depolarization"/>
    <property type="evidence" value="ECO:0007669"/>
    <property type="project" value="TreeGrafter"/>
</dbReference>
<dbReference type="InterPro" id="IPR000595">
    <property type="entry name" value="cNMP-bd_dom"/>
</dbReference>
<dbReference type="EMBL" id="KQ434814">
    <property type="protein sequence ID" value="KZC06814.1"/>
    <property type="molecule type" value="Genomic_DNA"/>
</dbReference>
<evidence type="ECO:0000313" key="5">
    <source>
        <dbReference type="Proteomes" id="UP000076502"/>
    </source>
</evidence>
<dbReference type="InterPro" id="IPR051413">
    <property type="entry name" value="K/Na_HCN_channel"/>
</dbReference>
<reference evidence="4 5" key="1">
    <citation type="submission" date="2015-07" db="EMBL/GenBank/DDBJ databases">
        <title>The genome of Dufourea novaeangliae.</title>
        <authorList>
            <person name="Pan H."/>
            <person name="Kapheim K."/>
        </authorList>
    </citation>
    <scope>NUCLEOTIDE SEQUENCE [LARGE SCALE GENOMIC DNA]</scope>
    <source>
        <strain evidence="4">0120121106</strain>
        <tissue evidence="4">Whole body</tissue>
    </source>
</reference>
<dbReference type="Proteomes" id="UP000076502">
    <property type="component" value="Unassembled WGS sequence"/>
</dbReference>
<dbReference type="STRING" id="178035.A0A154P634"/>
<dbReference type="SMART" id="SM00100">
    <property type="entry name" value="cNMP"/>
    <property type="match status" value="1"/>
</dbReference>
<dbReference type="AlphaFoldDB" id="A0A154P634"/>
<dbReference type="PROSITE" id="PS50042">
    <property type="entry name" value="CNMP_BINDING_3"/>
    <property type="match status" value="1"/>
</dbReference>
<sequence length="652" mass="76370">IMLHVEHTCEIPKEDDILFLPDRTPLRKLYDFLRLTLMASYRNPAARKYLGSTAFIVSERRRQLKKYMHIIHPFSMFSHCWNIVIIFVITIMEILIPYQAAFEMIQRPMAWTVVKNSLLGVCCIDMLIKMKTGYMDEEEHKVILDPKKILNRYIKSSTFFPDLLGSFPTDLFFITWWYRRKVFRKIAWQSCLFWMIPIAAMSMQRPKPPANNSWVMEQELWHLSRGDQYFSSMLRAIATFMKSGLLQANETNMVDLYLIIGLQVLGILAPWILISRVMQFFKGTNSSRLKYQATMAQLRQYMRHKHLPHVTQARITEYYEFHFQRRYFRESEIIHTLSTQMRHEISMHSCRKLVENVTFFNNLPLSLLGRIVGQLKSEIFLTNDVIVRANQPGDCMYFIATGTVAIYTNSGKEVCHLEDGAHFGEVALVMPNELRVASVVAVEVCELYRLNRADFARTIHPYPMLWERIKKIAIERHEKTMILNAHGANILLVAGSTDLVQASKEIWTFSVRQGKKKKSIESSWLPNQSFVSHQMISLGAKALLMIIWSRNRRRVPPIRAKQWFVRIDAWAESRGPMTMKRLGGLAIVIGRRCACLVARCRTRIARIPTSWRRRRNPRTEKGESDRERRTESKREKERKRGRRARATETGAR</sequence>
<feature type="domain" description="Cyclic nucleotide-binding" evidence="3">
    <location>
        <begin position="359"/>
        <end position="476"/>
    </location>
</feature>
<dbReference type="Gene3D" id="2.60.120.10">
    <property type="entry name" value="Jelly Rolls"/>
    <property type="match status" value="1"/>
</dbReference>
<evidence type="ECO:0000313" key="4">
    <source>
        <dbReference type="EMBL" id="KZC06814.1"/>
    </source>
</evidence>
<feature type="compositionally biased region" description="Basic and acidic residues" evidence="1">
    <location>
        <begin position="617"/>
        <end position="635"/>
    </location>
</feature>
<protein>
    <submittedName>
        <fullName evidence="4">Potassium/sodium hyperpolarization-activated cyclic nucleotide-gated channel 4</fullName>
    </submittedName>
</protein>
<feature type="transmembrane region" description="Helical" evidence="2">
    <location>
        <begin position="70"/>
        <end position="96"/>
    </location>
</feature>
<keyword evidence="5" id="KW-1185">Reference proteome</keyword>
<dbReference type="InterPro" id="IPR014710">
    <property type="entry name" value="RmlC-like_jellyroll"/>
</dbReference>
<proteinExistence type="predicted"/>
<dbReference type="CDD" id="cd00038">
    <property type="entry name" value="CAP_ED"/>
    <property type="match status" value="1"/>
</dbReference>
<dbReference type="Gene3D" id="1.10.287.630">
    <property type="entry name" value="Helix hairpin bin"/>
    <property type="match status" value="1"/>
</dbReference>
<feature type="region of interest" description="Disordered" evidence="1">
    <location>
        <begin position="612"/>
        <end position="652"/>
    </location>
</feature>
<dbReference type="GO" id="GO:0005249">
    <property type="term" value="F:voltage-gated potassium channel activity"/>
    <property type="evidence" value="ECO:0007669"/>
    <property type="project" value="TreeGrafter"/>
</dbReference>
<dbReference type="OrthoDB" id="2021138at2759"/>
<dbReference type="InterPro" id="IPR018490">
    <property type="entry name" value="cNMP-bd_dom_sf"/>
</dbReference>
<dbReference type="GO" id="GO:0035725">
    <property type="term" value="P:sodium ion transmembrane transport"/>
    <property type="evidence" value="ECO:0007669"/>
    <property type="project" value="TreeGrafter"/>
</dbReference>
<organism evidence="4 5">
    <name type="scientific">Dufourea novaeangliae</name>
    <name type="common">Sweat bee</name>
    <dbReference type="NCBI Taxonomy" id="178035"/>
    <lineage>
        <taxon>Eukaryota</taxon>
        <taxon>Metazoa</taxon>
        <taxon>Ecdysozoa</taxon>
        <taxon>Arthropoda</taxon>
        <taxon>Hexapoda</taxon>
        <taxon>Insecta</taxon>
        <taxon>Pterygota</taxon>
        <taxon>Neoptera</taxon>
        <taxon>Endopterygota</taxon>
        <taxon>Hymenoptera</taxon>
        <taxon>Apocrita</taxon>
        <taxon>Aculeata</taxon>
        <taxon>Apoidea</taxon>
        <taxon>Anthophila</taxon>
        <taxon>Halictidae</taxon>
        <taxon>Rophitinae</taxon>
        <taxon>Dufourea</taxon>
    </lineage>
</organism>
<dbReference type="GO" id="GO:0098855">
    <property type="term" value="C:HCN channel complex"/>
    <property type="evidence" value="ECO:0007669"/>
    <property type="project" value="TreeGrafter"/>
</dbReference>
<gene>
    <name evidence="4" type="ORF">WN55_07769</name>
</gene>
<dbReference type="PANTHER" id="PTHR45689:SF14">
    <property type="entry name" value="CYCLIC NUCLEOTIDE-GATED CATION CHANNEL SUBUNIT A-LIKE PROTEIN"/>
    <property type="match status" value="1"/>
</dbReference>
<feature type="transmembrane region" description="Helical" evidence="2">
    <location>
        <begin position="256"/>
        <end position="274"/>
    </location>
</feature>
<name>A0A154P634_DUFNO</name>
<dbReference type="Pfam" id="PF00027">
    <property type="entry name" value="cNMP_binding"/>
    <property type="match status" value="1"/>
</dbReference>
<evidence type="ECO:0000256" key="1">
    <source>
        <dbReference type="SAM" id="MobiDB-lite"/>
    </source>
</evidence>
<feature type="non-terminal residue" evidence="4">
    <location>
        <position position="1"/>
    </location>
</feature>
<keyword evidence="2" id="KW-0812">Transmembrane</keyword>
<keyword evidence="2" id="KW-0472">Membrane</keyword>
<dbReference type="SUPFAM" id="SSF51206">
    <property type="entry name" value="cAMP-binding domain-like"/>
    <property type="match status" value="1"/>
</dbReference>